<comment type="caution">
    <text evidence="2">The sequence shown here is derived from an EMBL/GenBank/DDBJ whole genome shotgun (WGS) entry which is preliminary data.</text>
</comment>
<dbReference type="Proteomes" id="UP001174136">
    <property type="component" value="Unassembled WGS sequence"/>
</dbReference>
<proteinExistence type="predicted"/>
<evidence type="ECO:0000313" key="2">
    <source>
        <dbReference type="EMBL" id="KAK0131233.1"/>
    </source>
</evidence>
<sequence>MEPEGNCNSSEPGSSSKGRRKWTEEEVQAVEKMLKTFIISRKVPGKQDCERCIESSPQALQYRDWKAQATCSAVTVGKVSVELQTTSEHRDIGSDGSSFPPDGSSPQLTSSPAISPFGVKQPVCFKASTNPSYIQACIDALKGYPGLFSIS</sequence>
<evidence type="ECO:0000256" key="1">
    <source>
        <dbReference type="SAM" id="MobiDB-lite"/>
    </source>
</evidence>
<dbReference type="EMBL" id="JAOPHQ010006556">
    <property type="protein sequence ID" value="KAK0131233.1"/>
    <property type="molecule type" value="Genomic_DNA"/>
</dbReference>
<accession>A0AA47M078</accession>
<evidence type="ECO:0000313" key="3">
    <source>
        <dbReference type="Proteomes" id="UP001174136"/>
    </source>
</evidence>
<feature type="compositionally biased region" description="Low complexity" evidence="1">
    <location>
        <begin position="94"/>
        <end position="106"/>
    </location>
</feature>
<dbReference type="AlphaFoldDB" id="A0AA47M078"/>
<feature type="region of interest" description="Disordered" evidence="1">
    <location>
        <begin position="85"/>
        <end position="114"/>
    </location>
</feature>
<reference evidence="2" key="1">
    <citation type="journal article" date="2023" name="Front. Mar. Sci.">
        <title>A new Merluccius polli reference genome to investigate the effects of global change in West African waters.</title>
        <authorList>
            <person name="Mateo J.L."/>
            <person name="Blanco-Fernandez C."/>
            <person name="Garcia-Vazquez E."/>
            <person name="Machado-Schiaffino G."/>
        </authorList>
    </citation>
    <scope>NUCLEOTIDE SEQUENCE</scope>
    <source>
        <strain evidence="2">C29</strain>
        <tissue evidence="2">Fin</tissue>
    </source>
</reference>
<organism evidence="2 3">
    <name type="scientific">Merluccius polli</name>
    <name type="common">Benguela hake</name>
    <name type="synonym">Merluccius cadenati</name>
    <dbReference type="NCBI Taxonomy" id="89951"/>
    <lineage>
        <taxon>Eukaryota</taxon>
        <taxon>Metazoa</taxon>
        <taxon>Chordata</taxon>
        <taxon>Craniata</taxon>
        <taxon>Vertebrata</taxon>
        <taxon>Euteleostomi</taxon>
        <taxon>Actinopterygii</taxon>
        <taxon>Neopterygii</taxon>
        <taxon>Teleostei</taxon>
        <taxon>Neoteleostei</taxon>
        <taxon>Acanthomorphata</taxon>
        <taxon>Zeiogadaria</taxon>
        <taxon>Gadariae</taxon>
        <taxon>Gadiformes</taxon>
        <taxon>Gadoidei</taxon>
        <taxon>Merlucciidae</taxon>
        <taxon>Merluccius</taxon>
    </lineage>
</organism>
<protein>
    <submittedName>
        <fullName evidence="2">Uncharacterized protein</fullName>
    </submittedName>
</protein>
<feature type="region of interest" description="Disordered" evidence="1">
    <location>
        <begin position="1"/>
        <end position="25"/>
    </location>
</feature>
<gene>
    <name evidence="2" type="ORF">N1851_034055</name>
</gene>
<keyword evidence="3" id="KW-1185">Reference proteome</keyword>
<feature type="compositionally biased region" description="Polar residues" evidence="1">
    <location>
        <begin position="1"/>
        <end position="16"/>
    </location>
</feature>
<name>A0AA47M078_MERPO</name>